<reference evidence="2" key="1">
    <citation type="submission" date="2009-05" db="EMBL/GenBank/DDBJ databases">
        <authorList>
            <person name="Harkins D.M."/>
            <person name="DeShazer D."/>
            <person name="Woods D.E."/>
            <person name="Brinkac L.M."/>
            <person name="Brown K.A."/>
            <person name="Hung G.C."/>
            <person name="Tuanyok A."/>
            <person name="Zhang B."/>
            <person name="Nierman W.C."/>
        </authorList>
    </citation>
    <scope>NUCLEOTIDE SEQUENCE [LARGE SCALE GENOMIC DNA]</scope>
    <source>
        <strain evidence="2">1710a</strain>
    </source>
</reference>
<dbReference type="SUPFAM" id="SSF88713">
    <property type="entry name" value="Glycoside hydrolase/deacetylase"/>
    <property type="match status" value="1"/>
</dbReference>
<dbReference type="Proteomes" id="UP000001812">
    <property type="component" value="Chromosome I"/>
</dbReference>
<evidence type="ECO:0000313" key="2">
    <source>
        <dbReference type="EMBL" id="EET09267.1"/>
    </source>
</evidence>
<gene>
    <name evidence="2" type="ORF">BURPS1710A_2167</name>
</gene>
<evidence type="ECO:0000259" key="1">
    <source>
        <dbReference type="PROSITE" id="PS51677"/>
    </source>
</evidence>
<dbReference type="Gene3D" id="3.20.20.370">
    <property type="entry name" value="Glycoside hydrolase/deacetylase"/>
    <property type="match status" value="1"/>
</dbReference>
<dbReference type="InterPro" id="IPR011330">
    <property type="entry name" value="Glyco_hydro/deAcase_b/a-brl"/>
</dbReference>
<dbReference type="EMBL" id="CM000832">
    <property type="protein sequence ID" value="EET09267.1"/>
    <property type="molecule type" value="Genomic_DNA"/>
</dbReference>
<dbReference type="EC" id="3.5.1.-" evidence="2"/>
<dbReference type="GO" id="GO:0016810">
    <property type="term" value="F:hydrolase activity, acting on carbon-nitrogen (but not peptide) bonds"/>
    <property type="evidence" value="ECO:0007669"/>
    <property type="project" value="InterPro"/>
</dbReference>
<name>A0A0E1WI10_BURPE</name>
<dbReference type="InterPro" id="IPR002509">
    <property type="entry name" value="NODB_dom"/>
</dbReference>
<sequence>MTTNMSDAAGAPAASFAPERRAFLARAGGGLGLAAVGLALGAAAAPGRALAAGATATADTGAASLAGGSLRRSPAGEPEAAHGAFWPNGARLVISISMQFEAGGQPPTGADSPFPPVDFPPQVPVDLASATWFAYGYREGIPRMLDLWDRHGVKVTSHMIGEAVRRRPDLAREIVARGHEAAGHGPRWSAQYALPRDEERRFLIAAREMVETATGTRPVGYNCNWLRRGPNTLPLLQELGYLYHIDDVSRDEPFIEQVNGQDFVVVPYTLRNNDILLIEGRNYSPGQFLEQIKLDFDQLYDEAATRRRMMSISAHDRISGTPQMVRAWDAFLRYAQSHPGVAFMRKDDIARHARRSPLTLREPETL</sequence>
<dbReference type="GO" id="GO:0005975">
    <property type="term" value="P:carbohydrate metabolic process"/>
    <property type="evidence" value="ECO:0007669"/>
    <property type="project" value="InterPro"/>
</dbReference>
<accession>A0A0E1WI10</accession>
<feature type="domain" description="NodB homology" evidence="1">
    <location>
        <begin position="127"/>
        <end position="344"/>
    </location>
</feature>
<dbReference type="PROSITE" id="PS51677">
    <property type="entry name" value="NODB"/>
    <property type="match status" value="1"/>
</dbReference>
<dbReference type="InterPro" id="IPR006311">
    <property type="entry name" value="TAT_signal"/>
</dbReference>
<dbReference type="AlphaFoldDB" id="A0A0E1WI10"/>
<proteinExistence type="predicted"/>
<keyword evidence="2" id="KW-0378">Hydrolase</keyword>
<dbReference type="HOGENOM" id="CLU_029940_0_0_4"/>
<dbReference type="PANTHER" id="PTHR43123:SF1">
    <property type="entry name" value="POLYSACCHARIDE DEACETYLASE-RELATED"/>
    <property type="match status" value="1"/>
</dbReference>
<dbReference type="RefSeq" id="WP_004526834.1">
    <property type="nucleotide sequence ID" value="NZ_CM000832.1"/>
</dbReference>
<organism evidence="2">
    <name type="scientific">Burkholderia pseudomallei 1710a</name>
    <dbReference type="NCBI Taxonomy" id="320371"/>
    <lineage>
        <taxon>Bacteria</taxon>
        <taxon>Pseudomonadati</taxon>
        <taxon>Pseudomonadota</taxon>
        <taxon>Betaproteobacteria</taxon>
        <taxon>Burkholderiales</taxon>
        <taxon>Burkholderiaceae</taxon>
        <taxon>Burkholderia</taxon>
        <taxon>pseudomallei group</taxon>
    </lineage>
</organism>
<protein>
    <submittedName>
        <fullName evidence="2">Polysaccharide deacetylase family protein</fullName>
        <ecNumber evidence="2">3.5.1.-</ecNumber>
    </submittedName>
</protein>
<dbReference type="Pfam" id="PF01522">
    <property type="entry name" value="Polysacc_deac_1"/>
    <property type="match status" value="1"/>
</dbReference>
<dbReference type="PANTHER" id="PTHR43123">
    <property type="entry name" value="POLYSACCHARIDE DEACETYLASE-RELATED"/>
    <property type="match status" value="1"/>
</dbReference>
<dbReference type="PROSITE" id="PS51318">
    <property type="entry name" value="TAT"/>
    <property type="match status" value="1"/>
</dbReference>